<dbReference type="InterPro" id="IPR013128">
    <property type="entry name" value="Peptidase_C1A"/>
</dbReference>
<evidence type="ECO:0000259" key="3">
    <source>
        <dbReference type="SMART" id="SM00645"/>
    </source>
</evidence>
<dbReference type="Pfam" id="PF00112">
    <property type="entry name" value="Peptidase_C1"/>
    <property type="match status" value="1"/>
</dbReference>
<evidence type="ECO:0000259" key="4">
    <source>
        <dbReference type="SMART" id="SM00848"/>
    </source>
</evidence>
<feature type="chain" id="PRO_5026281064" evidence="2">
    <location>
        <begin position="22"/>
        <end position="344"/>
    </location>
</feature>
<accession>A0A6G1SE06</accession>
<feature type="domain" description="Cathepsin propeptide inhibitor" evidence="4">
    <location>
        <begin position="30"/>
        <end position="87"/>
    </location>
</feature>
<dbReference type="PANTHER" id="PTHR12411">
    <property type="entry name" value="CYSTEINE PROTEASE FAMILY C1-RELATED"/>
    <property type="match status" value="1"/>
</dbReference>
<proteinExistence type="inferred from homology"/>
<dbReference type="InterPro" id="IPR038765">
    <property type="entry name" value="Papain-like_cys_pep_sf"/>
</dbReference>
<reference evidence="5" key="1">
    <citation type="submission" date="2018-10" db="EMBL/GenBank/DDBJ databases">
        <title>Transcriptome assembly of Aceria tosichella (Wheat curl mite) Type 2.</title>
        <authorList>
            <person name="Scully E.D."/>
            <person name="Geib S.M."/>
            <person name="Palmer N.A."/>
            <person name="Gupta A.K."/>
            <person name="Sarath G."/>
            <person name="Tatineni S."/>
        </authorList>
    </citation>
    <scope>NUCLEOTIDE SEQUENCE</scope>
    <source>
        <strain evidence="5">LincolnNE</strain>
    </source>
</reference>
<protein>
    <submittedName>
        <fullName evidence="5">Cathepsin K</fullName>
    </submittedName>
</protein>
<sequence>MKAIILLSLVCLANIVELVQANKHSNLHEWTHYKRQYGKIYETPEEDAQRFSLFLASKEFIRQHNANDQATFKMGLNHMSDWAPNERVMLRGRVRRRPNEQTRLSSNESKIDLFLEEEILANPAPVPVELDWRRVHDRVSAVGQQGDCGSDWAFAAAGVLEGQQVVRKFSEKLIPLSKQQLVECINDGYGCIAGYLDDALDDIVQMGGIMSEEDYPYVGFNERAGGCAFNESKSVMINLGHIDLPLNNDKVLKETVAKYGPVATLISPSDELHHYRSGIFTDSSHLCREDLDLAVLIVGYGTDPSDGDYWIVKNSWSSAWGEDGYFRIRPGTCGIGQESYIAKF</sequence>
<dbReference type="EMBL" id="GGYP01003626">
    <property type="protein sequence ID" value="MDE48397.1"/>
    <property type="molecule type" value="Transcribed_RNA"/>
</dbReference>
<evidence type="ECO:0000256" key="1">
    <source>
        <dbReference type="ARBA" id="ARBA00008455"/>
    </source>
</evidence>
<dbReference type="SUPFAM" id="SSF54001">
    <property type="entry name" value="Cysteine proteinases"/>
    <property type="match status" value="1"/>
</dbReference>
<keyword evidence="2" id="KW-0732">Signal</keyword>
<evidence type="ECO:0000313" key="5">
    <source>
        <dbReference type="EMBL" id="MDE48397.1"/>
    </source>
</evidence>
<dbReference type="SMART" id="SM00645">
    <property type="entry name" value="Pept_C1"/>
    <property type="match status" value="1"/>
</dbReference>
<dbReference type="AlphaFoldDB" id="A0A6G1SE06"/>
<feature type="signal peptide" evidence="2">
    <location>
        <begin position="1"/>
        <end position="21"/>
    </location>
</feature>
<organism evidence="5">
    <name type="scientific">Aceria tosichella</name>
    <name type="common">wheat curl mite</name>
    <dbReference type="NCBI Taxonomy" id="561515"/>
    <lineage>
        <taxon>Eukaryota</taxon>
        <taxon>Metazoa</taxon>
        <taxon>Ecdysozoa</taxon>
        <taxon>Arthropoda</taxon>
        <taxon>Chelicerata</taxon>
        <taxon>Arachnida</taxon>
        <taxon>Acari</taxon>
        <taxon>Acariformes</taxon>
        <taxon>Trombidiformes</taxon>
        <taxon>Prostigmata</taxon>
        <taxon>Eupodina</taxon>
        <taxon>Eriophyoidea</taxon>
        <taxon>Eriophyidae</taxon>
        <taxon>Eriophyinae</taxon>
        <taxon>Aceriini</taxon>
        <taxon>Aceria</taxon>
    </lineage>
</organism>
<dbReference type="GO" id="GO:0006508">
    <property type="term" value="P:proteolysis"/>
    <property type="evidence" value="ECO:0007669"/>
    <property type="project" value="InterPro"/>
</dbReference>
<dbReference type="InterPro" id="IPR013201">
    <property type="entry name" value="Prot_inhib_I29"/>
</dbReference>
<evidence type="ECO:0000256" key="2">
    <source>
        <dbReference type="SAM" id="SignalP"/>
    </source>
</evidence>
<dbReference type="InterPro" id="IPR000668">
    <property type="entry name" value="Peptidase_C1A_C"/>
</dbReference>
<dbReference type="PRINTS" id="PR00705">
    <property type="entry name" value="PAPAIN"/>
</dbReference>
<dbReference type="PROSITE" id="PS00640">
    <property type="entry name" value="THIOL_PROTEASE_ASN"/>
    <property type="match status" value="1"/>
</dbReference>
<gene>
    <name evidence="5" type="primary">Ctsk_0</name>
    <name evidence="5" type="ORF">g.4230</name>
</gene>
<dbReference type="InterPro" id="IPR039417">
    <property type="entry name" value="Peptidase_C1A_papain-like"/>
</dbReference>
<dbReference type="Pfam" id="PF08246">
    <property type="entry name" value="Inhibitor_I29"/>
    <property type="match status" value="1"/>
</dbReference>
<dbReference type="Gene3D" id="3.90.70.10">
    <property type="entry name" value="Cysteine proteinases"/>
    <property type="match status" value="1"/>
</dbReference>
<name>A0A6G1SE06_9ACAR</name>
<dbReference type="CDD" id="cd02248">
    <property type="entry name" value="Peptidase_C1A"/>
    <property type="match status" value="1"/>
</dbReference>
<feature type="domain" description="Peptidase C1A papain C-terminal" evidence="3">
    <location>
        <begin position="126"/>
        <end position="343"/>
    </location>
</feature>
<comment type="similarity">
    <text evidence="1">Belongs to the peptidase C1 family.</text>
</comment>
<dbReference type="GO" id="GO:0008234">
    <property type="term" value="F:cysteine-type peptidase activity"/>
    <property type="evidence" value="ECO:0007669"/>
    <property type="project" value="InterPro"/>
</dbReference>
<dbReference type="SMART" id="SM00848">
    <property type="entry name" value="Inhibitor_I29"/>
    <property type="match status" value="1"/>
</dbReference>
<dbReference type="InterPro" id="IPR025661">
    <property type="entry name" value="Pept_asp_AS"/>
</dbReference>